<dbReference type="eggNOG" id="COG1957">
    <property type="taxonomic scope" value="Bacteria"/>
</dbReference>
<dbReference type="GeneID" id="65917491"/>
<dbReference type="InterPro" id="IPR036452">
    <property type="entry name" value="Ribo_hydro-like"/>
</dbReference>
<feature type="domain" description="Inosine/uridine-preferring nucleoside hydrolase" evidence="3">
    <location>
        <begin position="5"/>
        <end position="300"/>
    </location>
</feature>
<dbReference type="AlphaFoldDB" id="A0A0R1EZH9"/>
<evidence type="ECO:0000256" key="1">
    <source>
        <dbReference type="ARBA" id="ARBA00022801"/>
    </source>
</evidence>
<dbReference type="InterPro" id="IPR023186">
    <property type="entry name" value="IUNH"/>
</dbReference>
<dbReference type="GO" id="GO:0045437">
    <property type="term" value="F:uridine nucleosidase activity"/>
    <property type="evidence" value="ECO:0007669"/>
    <property type="project" value="UniProtKB-ARBA"/>
</dbReference>
<dbReference type="FunFam" id="3.90.245.10:FF:000001">
    <property type="entry name" value="Pyrimidine-specific ribonucleoside hydrolase RihA"/>
    <property type="match status" value="1"/>
</dbReference>
<evidence type="ECO:0000259" key="3">
    <source>
        <dbReference type="Pfam" id="PF01156"/>
    </source>
</evidence>
<proteinExistence type="predicted"/>
<dbReference type="PANTHER" id="PTHR12304">
    <property type="entry name" value="INOSINE-URIDINE PREFERRING NUCLEOSIDE HYDROLASE"/>
    <property type="match status" value="1"/>
</dbReference>
<dbReference type="NCBIfam" id="NF007761">
    <property type="entry name" value="PRK10443.1"/>
    <property type="match status" value="1"/>
</dbReference>
<dbReference type="PATRIC" id="fig|913848.6.peg.2125"/>
<accession>A0A0R1EZH9</accession>
<dbReference type="RefSeq" id="WP_010011659.1">
    <property type="nucleotide sequence ID" value="NZ_AZCN01000064.1"/>
</dbReference>
<dbReference type="InterPro" id="IPR001910">
    <property type="entry name" value="Inosine/uridine_hydrolase_dom"/>
</dbReference>
<dbReference type="PANTHER" id="PTHR12304:SF4">
    <property type="entry name" value="URIDINE NUCLEOSIDASE"/>
    <property type="match status" value="1"/>
</dbReference>
<dbReference type="Gene3D" id="3.90.245.10">
    <property type="entry name" value="Ribonucleoside hydrolase-like"/>
    <property type="match status" value="1"/>
</dbReference>
<dbReference type="GO" id="GO:0005829">
    <property type="term" value="C:cytosol"/>
    <property type="evidence" value="ECO:0007669"/>
    <property type="project" value="TreeGrafter"/>
</dbReference>
<evidence type="ECO:0000313" key="4">
    <source>
        <dbReference type="EMBL" id="KRK14863.1"/>
    </source>
</evidence>
<dbReference type="GO" id="GO:0008477">
    <property type="term" value="F:purine nucleosidase activity"/>
    <property type="evidence" value="ECO:0007669"/>
    <property type="project" value="TreeGrafter"/>
</dbReference>
<organism evidence="4 5">
    <name type="scientific">Loigolactobacillus coryniformis subsp. coryniformis KCTC 3167 = DSM 20001</name>
    <dbReference type="NCBI Taxonomy" id="913848"/>
    <lineage>
        <taxon>Bacteria</taxon>
        <taxon>Bacillati</taxon>
        <taxon>Bacillota</taxon>
        <taxon>Bacilli</taxon>
        <taxon>Lactobacillales</taxon>
        <taxon>Lactobacillaceae</taxon>
        <taxon>Loigolactobacillus</taxon>
    </lineage>
</organism>
<dbReference type="EMBL" id="AZCN01000064">
    <property type="protein sequence ID" value="KRK14863.1"/>
    <property type="molecule type" value="Genomic_DNA"/>
</dbReference>
<comment type="caution">
    <text evidence="4">The sequence shown here is derived from an EMBL/GenBank/DDBJ whole genome shotgun (WGS) entry which is preliminary data.</text>
</comment>
<name>A0A0R1EZH9_9LACO</name>
<keyword evidence="1 4" id="KW-0378">Hydrolase</keyword>
<reference evidence="4 5" key="1">
    <citation type="journal article" date="2015" name="Genome Announc.">
        <title>Expanding the biotechnology potential of lactobacilli through comparative genomics of 213 strains and associated genera.</title>
        <authorList>
            <person name="Sun Z."/>
            <person name="Harris H.M."/>
            <person name="McCann A."/>
            <person name="Guo C."/>
            <person name="Argimon S."/>
            <person name="Zhang W."/>
            <person name="Yang X."/>
            <person name="Jeffery I.B."/>
            <person name="Cooney J.C."/>
            <person name="Kagawa T.F."/>
            <person name="Liu W."/>
            <person name="Song Y."/>
            <person name="Salvetti E."/>
            <person name="Wrobel A."/>
            <person name="Rasinkangas P."/>
            <person name="Parkhill J."/>
            <person name="Rea M.C."/>
            <person name="O'Sullivan O."/>
            <person name="Ritari J."/>
            <person name="Douillard F.P."/>
            <person name="Paul Ross R."/>
            <person name="Yang R."/>
            <person name="Briner A.E."/>
            <person name="Felis G.E."/>
            <person name="de Vos W.M."/>
            <person name="Barrangou R."/>
            <person name="Klaenhammer T.R."/>
            <person name="Caufield P.W."/>
            <person name="Cui Y."/>
            <person name="Zhang H."/>
            <person name="O'Toole P.W."/>
        </authorList>
    </citation>
    <scope>NUCLEOTIDE SEQUENCE [LARGE SCALE GENOMIC DNA]</scope>
    <source>
        <strain evidence="4 5">DSM 20001</strain>
    </source>
</reference>
<protein>
    <submittedName>
        <fullName evidence="4">Ribonucleoside hydrolase 1</fullName>
    </submittedName>
</protein>
<evidence type="ECO:0000256" key="2">
    <source>
        <dbReference type="ARBA" id="ARBA00023295"/>
    </source>
</evidence>
<sequence>MVKKIILDCDPGHDDAIALMMAVASPEIDLLAVTASAGNQTPQKTLNNVLRMLTLLGQTDIPVAGGNQKPLLQNLQIAESVHGETGLDGTELPEPAFAAQSIPAVELIAQTLRASDEPVTLVVTGPMTNAALFLSVHPELKDKLAQIVFMGGAMGLGNWTPQVEFNMFVDPEAAKLVIDTGVPLVMAGLDVTHKAQILPADVTAFREIGNPVAKAIADLLDFYHIYYSQPKWGFKGTPVHDPCTIAWLIEPTLFDTVKRNLDIETTGTLTRGETIIDYYELTGKPINAEILLDIDRTKFVDLITQCLHAFD</sequence>
<dbReference type="SUPFAM" id="SSF53590">
    <property type="entry name" value="Nucleoside hydrolase"/>
    <property type="match status" value="1"/>
</dbReference>
<dbReference type="PROSITE" id="PS01247">
    <property type="entry name" value="IUNH"/>
    <property type="match status" value="1"/>
</dbReference>
<dbReference type="GO" id="GO:0006152">
    <property type="term" value="P:purine nucleoside catabolic process"/>
    <property type="evidence" value="ECO:0007669"/>
    <property type="project" value="TreeGrafter"/>
</dbReference>
<keyword evidence="2" id="KW-0326">Glycosidase</keyword>
<dbReference type="CDD" id="cd02651">
    <property type="entry name" value="nuc_hydro_IU_UC_XIUA"/>
    <property type="match status" value="1"/>
</dbReference>
<dbReference type="Pfam" id="PF01156">
    <property type="entry name" value="IU_nuc_hydro"/>
    <property type="match status" value="1"/>
</dbReference>
<gene>
    <name evidence="4" type="ORF">FD22_GL002080</name>
</gene>
<evidence type="ECO:0000313" key="5">
    <source>
        <dbReference type="Proteomes" id="UP000051181"/>
    </source>
</evidence>
<dbReference type="InterPro" id="IPR015910">
    <property type="entry name" value="I/U_nuclsd_hydro_CS"/>
</dbReference>
<dbReference type="Proteomes" id="UP000051181">
    <property type="component" value="Unassembled WGS sequence"/>
</dbReference>